<keyword evidence="1" id="KW-0732">Signal</keyword>
<dbReference type="Proteomes" id="UP001611383">
    <property type="component" value="Chromosome"/>
</dbReference>
<evidence type="ECO:0000313" key="2">
    <source>
        <dbReference type="EMBL" id="WNG42845.1"/>
    </source>
</evidence>
<protein>
    <submittedName>
        <fullName evidence="2">Uncharacterized protein</fullName>
    </submittedName>
</protein>
<dbReference type="EMBL" id="CP043494">
    <property type="protein sequence ID" value="WNG42845.1"/>
    <property type="molecule type" value="Genomic_DNA"/>
</dbReference>
<sequence>MRNVIASLLTLGVMLTGSAHAATRIDVLSYILPGWPSSSTGIKFSNITDKGNPWRTYSNSGGNVGERLNGFFITKGAIDYPYSASKIWNFEQMIYDSNWIYLVRDTSWTSRCSDNNHIAGMLLFTYENNQWLRGGRHFPRFIDDGAKVSTGQKYIQGVERKTNSTDNAQEGRWCDAQYAGWTSSEIQATLLGQRTLGTTTFNDVLSLKVVGGSGTGDEWWFAKGYGLIRFTDGTQTEQFTKITNPYEVVVRIPCEPSAPCM</sequence>
<dbReference type="RefSeq" id="WP_395812982.1">
    <property type="nucleotide sequence ID" value="NZ_CP043494.1"/>
</dbReference>
<keyword evidence="3" id="KW-1185">Reference proteome</keyword>
<name>A0ABY9WGZ7_9BACT</name>
<evidence type="ECO:0000256" key="1">
    <source>
        <dbReference type="SAM" id="SignalP"/>
    </source>
</evidence>
<accession>A0ABY9WGZ7</accession>
<proteinExistence type="predicted"/>
<evidence type="ECO:0000313" key="3">
    <source>
        <dbReference type="Proteomes" id="UP001611383"/>
    </source>
</evidence>
<gene>
    <name evidence="2" type="ORF">F0U60_01100</name>
</gene>
<feature type="signal peptide" evidence="1">
    <location>
        <begin position="1"/>
        <end position="21"/>
    </location>
</feature>
<feature type="chain" id="PRO_5045387795" evidence="1">
    <location>
        <begin position="22"/>
        <end position="261"/>
    </location>
</feature>
<organism evidence="2 3">
    <name type="scientific">Archangium minus</name>
    <dbReference type="NCBI Taxonomy" id="83450"/>
    <lineage>
        <taxon>Bacteria</taxon>
        <taxon>Pseudomonadati</taxon>
        <taxon>Myxococcota</taxon>
        <taxon>Myxococcia</taxon>
        <taxon>Myxococcales</taxon>
        <taxon>Cystobacterineae</taxon>
        <taxon>Archangiaceae</taxon>
        <taxon>Archangium</taxon>
    </lineage>
</organism>
<reference evidence="2 3" key="1">
    <citation type="submission" date="2019-08" db="EMBL/GenBank/DDBJ databases">
        <title>Archangium and Cystobacter genomes.</title>
        <authorList>
            <person name="Chen I.-C.K."/>
            <person name="Wielgoss S."/>
        </authorList>
    </citation>
    <scope>NUCLEOTIDE SEQUENCE [LARGE SCALE GENOMIC DNA]</scope>
    <source>
        <strain evidence="2 3">Cbm 6</strain>
    </source>
</reference>